<dbReference type="Gene3D" id="3.60.20.40">
    <property type="match status" value="1"/>
</dbReference>
<dbReference type="Pfam" id="PF01019">
    <property type="entry name" value="G_glu_transpept"/>
    <property type="match status" value="1"/>
</dbReference>
<sequence length="592" mass="65211">MVSVLDQLITCIVPLVVILFIMSATEISVDGMALDSGTDQFISGSRLGVYSKAAVSTDAAQCAKIGKDALQKNGSTIDAAVATLICMSVVIPESMGLGGGFFMTLYIRDEKTAKVLDAREVAPLKASKYMFNGQKNLSRVGGLSIAVPGQLSGYREVWRKYGKLAWSELFTPSIKLCENGFPVGKHFAHSLASKKEIVRTEPSLRMLFWNTNTDDVYKENEIFRNPIMAETLRNLSNENPNAITYGQFEKNLVEDIQSFGGIITEQDFLAYSPMWSEPVQMSFHANLTMYSMPPPGSGALLGFVLNVLDEYHLNETSFSTVTQKIQNYHRVIEAFKFAFAKRMELEDPGEPNTPRHNRIKELVNKLTSKEFAEEILQKIDDDQTFEPSYYGVETFLSEDEGTSHVSIVAPNGDAVAVTSTINTYFGSKRASPSTGVVFNNEMDDFSSPGISNKYGIPPSKFNTISPGKRPLSSMSPTIIVDNKGDVKLVIGGAGGTMIPTGILWVIINTLWAGKNIKEAIDYPRVHHQLLPNVLMSEPNFSEEILYGLKKFGHKLQGFPAGYKSNIMAITRGADGNLYSNSDYRKKGDTDGF</sequence>
<dbReference type="SUPFAM" id="SSF56235">
    <property type="entry name" value="N-terminal nucleophile aminohydrolases (Ntn hydrolases)"/>
    <property type="match status" value="1"/>
</dbReference>
<keyword evidence="1" id="KW-1185">Reference proteome</keyword>
<dbReference type="NCBIfam" id="TIGR00066">
    <property type="entry name" value="g_glut_trans"/>
    <property type="match status" value="1"/>
</dbReference>
<dbReference type="InterPro" id="IPR029055">
    <property type="entry name" value="Ntn_hydrolases_N"/>
</dbReference>
<reference evidence="2" key="1">
    <citation type="submission" date="2025-08" db="UniProtKB">
        <authorList>
            <consortium name="RefSeq"/>
        </authorList>
    </citation>
    <scope>IDENTIFICATION</scope>
    <source>
        <tissue evidence="2">Muscle</tissue>
    </source>
</reference>
<dbReference type="Proteomes" id="UP000694941">
    <property type="component" value="Unplaced"/>
</dbReference>
<organism evidence="1 2">
    <name type="scientific">Limulus polyphemus</name>
    <name type="common">Atlantic horseshoe crab</name>
    <dbReference type="NCBI Taxonomy" id="6850"/>
    <lineage>
        <taxon>Eukaryota</taxon>
        <taxon>Metazoa</taxon>
        <taxon>Ecdysozoa</taxon>
        <taxon>Arthropoda</taxon>
        <taxon>Chelicerata</taxon>
        <taxon>Merostomata</taxon>
        <taxon>Xiphosura</taxon>
        <taxon>Limulidae</taxon>
        <taxon>Limulus</taxon>
    </lineage>
</organism>
<dbReference type="RefSeq" id="XP_022258732.1">
    <property type="nucleotide sequence ID" value="XM_022403024.1"/>
</dbReference>
<dbReference type="InterPro" id="IPR043137">
    <property type="entry name" value="GGT_ssub_C"/>
</dbReference>
<evidence type="ECO:0000313" key="1">
    <source>
        <dbReference type="Proteomes" id="UP000694941"/>
    </source>
</evidence>
<dbReference type="InterPro" id="IPR043138">
    <property type="entry name" value="GGT_lsub"/>
</dbReference>
<name>A0ABM1TS76_LIMPO</name>
<dbReference type="GeneID" id="106474727"/>
<accession>A0ABM1TS76</accession>
<gene>
    <name evidence="2" type="primary">LOC106474727</name>
</gene>
<protein>
    <submittedName>
        <fullName evidence="2">Gamma-glutamyltranspeptidase 1-like isoform X1</fullName>
    </submittedName>
</protein>
<dbReference type="PANTHER" id="PTHR11686">
    <property type="entry name" value="GAMMA GLUTAMYL TRANSPEPTIDASE"/>
    <property type="match status" value="1"/>
</dbReference>
<dbReference type="PANTHER" id="PTHR11686:SF9">
    <property type="entry name" value="RE13973P"/>
    <property type="match status" value="1"/>
</dbReference>
<proteinExistence type="predicted"/>
<dbReference type="InterPro" id="IPR000101">
    <property type="entry name" value="GGT_peptidase"/>
</dbReference>
<dbReference type="PRINTS" id="PR01210">
    <property type="entry name" value="GGTRANSPTASE"/>
</dbReference>
<evidence type="ECO:0000313" key="2">
    <source>
        <dbReference type="RefSeq" id="XP_022258732.1"/>
    </source>
</evidence>
<dbReference type="Gene3D" id="1.10.246.130">
    <property type="match status" value="1"/>
</dbReference>